<dbReference type="InterPro" id="IPR031157">
    <property type="entry name" value="G_TR_CS"/>
</dbReference>
<dbReference type="InterPro" id="IPR038363">
    <property type="entry name" value="LepA_C_sf"/>
</dbReference>
<dbReference type="SMART" id="SM00838">
    <property type="entry name" value="EFG_C"/>
    <property type="match status" value="1"/>
</dbReference>
<evidence type="ECO:0000259" key="13">
    <source>
        <dbReference type="PROSITE" id="PS51722"/>
    </source>
</evidence>
<dbReference type="Gene3D" id="3.30.70.2570">
    <property type="entry name" value="Elongation factor 4, C-terminal domain"/>
    <property type="match status" value="1"/>
</dbReference>
<reference evidence="15" key="1">
    <citation type="submission" date="2016-10" db="EMBL/GenBank/DDBJ databases">
        <authorList>
            <person name="Varghese N."/>
            <person name="Submissions S."/>
        </authorList>
    </citation>
    <scope>NUCLEOTIDE SEQUENCE [LARGE SCALE GENOMIC DNA]</scope>
    <source>
        <strain evidence="15">KH1P1</strain>
    </source>
</reference>
<name>A0A1I0D4A5_9FIRM</name>
<evidence type="ECO:0000256" key="6">
    <source>
        <dbReference type="ARBA" id="ARBA00023134"/>
    </source>
</evidence>
<evidence type="ECO:0000256" key="5">
    <source>
        <dbReference type="ARBA" id="ARBA00022917"/>
    </source>
</evidence>
<dbReference type="GO" id="GO:0003746">
    <property type="term" value="F:translation elongation factor activity"/>
    <property type="evidence" value="ECO:0007669"/>
    <property type="project" value="UniProtKB-UniRule"/>
</dbReference>
<dbReference type="CDD" id="cd03709">
    <property type="entry name" value="lepA_C"/>
    <property type="match status" value="1"/>
</dbReference>
<dbReference type="FunFam" id="2.40.30.10:FF:000015">
    <property type="entry name" value="Translation factor GUF1, mitochondrial"/>
    <property type="match status" value="1"/>
</dbReference>
<dbReference type="Gene3D" id="3.40.50.300">
    <property type="entry name" value="P-loop containing nucleotide triphosphate hydrolases"/>
    <property type="match status" value="1"/>
</dbReference>
<dbReference type="CDD" id="cd16260">
    <property type="entry name" value="EF4_III"/>
    <property type="match status" value="1"/>
</dbReference>
<dbReference type="Pfam" id="PF06421">
    <property type="entry name" value="LepA_C"/>
    <property type="match status" value="1"/>
</dbReference>
<dbReference type="GO" id="GO:0045727">
    <property type="term" value="P:positive regulation of translation"/>
    <property type="evidence" value="ECO:0007669"/>
    <property type="project" value="UniProtKB-UniRule"/>
</dbReference>
<dbReference type="Pfam" id="PF00679">
    <property type="entry name" value="EFG_C"/>
    <property type="match status" value="1"/>
</dbReference>
<dbReference type="InterPro" id="IPR006297">
    <property type="entry name" value="EF-4"/>
</dbReference>
<keyword evidence="2 12" id="KW-1003">Cell membrane</keyword>
<feature type="domain" description="Tr-type G" evidence="13">
    <location>
        <begin position="7"/>
        <end position="189"/>
    </location>
</feature>
<evidence type="ECO:0000256" key="1">
    <source>
        <dbReference type="ARBA" id="ARBA00005454"/>
    </source>
</evidence>
<dbReference type="InterPro" id="IPR000795">
    <property type="entry name" value="T_Tr_GTP-bd_dom"/>
</dbReference>
<dbReference type="Gene3D" id="3.30.70.870">
    <property type="entry name" value="Elongation Factor G (Translational Gtpase), domain 3"/>
    <property type="match status" value="1"/>
</dbReference>
<comment type="function">
    <text evidence="9 12">Required for accurate and efficient protein synthesis under certain stress conditions. May act as a fidelity factor of the translation reaction, by catalyzing a one-codon backward translocation of tRNAs on improperly translocated ribosomes. Back-translocation proceeds from a post-translocation (POST) complex to a pre-translocation (PRE) complex, thus giving elongation factor G a second chance to translocate the tRNAs correctly. Binds to ribosomes in a GTP-dependent manner.</text>
</comment>
<evidence type="ECO:0000256" key="12">
    <source>
        <dbReference type="HAMAP-Rule" id="MF_00071"/>
    </source>
</evidence>
<dbReference type="CDD" id="cd01890">
    <property type="entry name" value="LepA"/>
    <property type="match status" value="1"/>
</dbReference>
<keyword evidence="3 12" id="KW-0547">Nucleotide-binding</keyword>
<dbReference type="GO" id="GO:0005886">
    <property type="term" value="C:plasma membrane"/>
    <property type="evidence" value="ECO:0007669"/>
    <property type="project" value="UniProtKB-SubCell"/>
</dbReference>
<dbReference type="FunFam" id="3.30.70.2570:FF:000001">
    <property type="entry name" value="Translation factor GUF1, mitochondrial"/>
    <property type="match status" value="1"/>
</dbReference>
<dbReference type="Proteomes" id="UP000199820">
    <property type="component" value="Unassembled WGS sequence"/>
</dbReference>
<evidence type="ECO:0000256" key="8">
    <source>
        <dbReference type="ARBA" id="ARBA00050293"/>
    </source>
</evidence>
<dbReference type="PROSITE" id="PS00301">
    <property type="entry name" value="G_TR_1"/>
    <property type="match status" value="1"/>
</dbReference>
<dbReference type="Pfam" id="PF03144">
    <property type="entry name" value="GTP_EFTU_D2"/>
    <property type="match status" value="1"/>
</dbReference>
<keyword evidence="7 12" id="KW-0472">Membrane</keyword>
<protein>
    <recommendedName>
        <fullName evidence="11 12">Elongation factor 4</fullName>
        <shortName evidence="12">EF-4</shortName>
        <ecNumber evidence="11 12">3.6.5.n1</ecNumber>
    </recommendedName>
    <alternativeName>
        <fullName evidence="12">Ribosomal back-translocase LepA</fullName>
    </alternativeName>
</protein>
<comment type="catalytic activity">
    <reaction evidence="8 12">
        <text>GTP + H2O = GDP + phosphate + H(+)</text>
        <dbReference type="Rhea" id="RHEA:19669"/>
        <dbReference type="ChEBI" id="CHEBI:15377"/>
        <dbReference type="ChEBI" id="CHEBI:15378"/>
        <dbReference type="ChEBI" id="CHEBI:37565"/>
        <dbReference type="ChEBI" id="CHEBI:43474"/>
        <dbReference type="ChEBI" id="CHEBI:58189"/>
        <dbReference type="EC" id="3.6.5.n1"/>
    </reaction>
</comment>
<dbReference type="GO" id="GO:0003924">
    <property type="term" value="F:GTPase activity"/>
    <property type="evidence" value="ECO:0007669"/>
    <property type="project" value="UniProtKB-UniRule"/>
</dbReference>
<dbReference type="GO" id="GO:0043022">
    <property type="term" value="F:ribosome binding"/>
    <property type="evidence" value="ECO:0007669"/>
    <property type="project" value="UniProtKB-UniRule"/>
</dbReference>
<evidence type="ECO:0000256" key="11">
    <source>
        <dbReference type="ARBA" id="ARBA00066744"/>
    </source>
</evidence>
<dbReference type="InterPro" id="IPR009000">
    <property type="entry name" value="Transl_B-barrel_sf"/>
</dbReference>
<gene>
    <name evidence="12" type="primary">lepA</name>
    <name evidence="14" type="ORF">SAMN04487771_101023</name>
</gene>
<dbReference type="STRING" id="1526.SAMN02910262_01738"/>
<dbReference type="InterPro" id="IPR035647">
    <property type="entry name" value="EFG_III/V"/>
</dbReference>
<keyword evidence="4 12" id="KW-0378">Hydrolase</keyword>
<proteinExistence type="inferred from homology"/>
<dbReference type="CDD" id="cd03699">
    <property type="entry name" value="EF4_II"/>
    <property type="match status" value="1"/>
</dbReference>
<feature type="binding site" evidence="12">
    <location>
        <begin position="19"/>
        <end position="24"/>
    </location>
    <ligand>
        <name>GTP</name>
        <dbReference type="ChEBI" id="CHEBI:37565"/>
    </ligand>
</feature>
<dbReference type="NCBIfam" id="TIGR01393">
    <property type="entry name" value="lepA"/>
    <property type="match status" value="1"/>
</dbReference>
<dbReference type="AlphaFoldDB" id="A0A1I0D4A5"/>
<evidence type="ECO:0000256" key="7">
    <source>
        <dbReference type="ARBA" id="ARBA00023136"/>
    </source>
</evidence>
<dbReference type="InterPro" id="IPR035654">
    <property type="entry name" value="LepA_IV"/>
</dbReference>
<dbReference type="Gene3D" id="3.30.70.240">
    <property type="match status" value="1"/>
</dbReference>
<dbReference type="InterPro" id="IPR004161">
    <property type="entry name" value="EFTu-like_2"/>
</dbReference>
<dbReference type="SUPFAM" id="SSF50447">
    <property type="entry name" value="Translation proteins"/>
    <property type="match status" value="1"/>
</dbReference>
<comment type="similarity">
    <text evidence="10">Belongs to the GTP-binding elongation factor family. LepA subfamily.</text>
</comment>
<accession>A0A1I0D4A5</accession>
<dbReference type="RefSeq" id="WP_074649019.1">
    <property type="nucleotide sequence ID" value="NZ_FOIL01000010.1"/>
</dbReference>
<dbReference type="InterPro" id="IPR000640">
    <property type="entry name" value="EFG_V-like"/>
</dbReference>
<evidence type="ECO:0000256" key="9">
    <source>
        <dbReference type="ARBA" id="ARBA00057626"/>
    </source>
</evidence>
<feature type="binding site" evidence="12">
    <location>
        <begin position="136"/>
        <end position="139"/>
    </location>
    <ligand>
        <name>GTP</name>
        <dbReference type="ChEBI" id="CHEBI:37565"/>
    </ligand>
</feature>
<evidence type="ECO:0000313" key="14">
    <source>
        <dbReference type="EMBL" id="SET26732.1"/>
    </source>
</evidence>
<dbReference type="Pfam" id="PF00009">
    <property type="entry name" value="GTP_EFTU"/>
    <property type="match status" value="1"/>
</dbReference>
<comment type="similarity">
    <text evidence="1 12">Belongs to the TRAFAC class translation factor GTPase superfamily. Classic translation factor GTPase family. LepA subfamily.</text>
</comment>
<keyword evidence="6 12" id="KW-0342">GTP-binding</keyword>
<evidence type="ECO:0000256" key="3">
    <source>
        <dbReference type="ARBA" id="ARBA00022741"/>
    </source>
</evidence>
<evidence type="ECO:0000256" key="4">
    <source>
        <dbReference type="ARBA" id="ARBA00022801"/>
    </source>
</evidence>
<dbReference type="InterPro" id="IPR027417">
    <property type="entry name" value="P-loop_NTPase"/>
</dbReference>
<dbReference type="FunFam" id="3.30.70.240:FF:000007">
    <property type="entry name" value="Translation factor GUF1, mitochondrial"/>
    <property type="match status" value="1"/>
</dbReference>
<dbReference type="PRINTS" id="PR00315">
    <property type="entry name" value="ELONGATNFCT"/>
</dbReference>
<dbReference type="NCBIfam" id="TIGR00231">
    <property type="entry name" value="small_GTP"/>
    <property type="match status" value="1"/>
</dbReference>
<dbReference type="HAMAP" id="MF_00071">
    <property type="entry name" value="LepA"/>
    <property type="match status" value="1"/>
</dbReference>
<dbReference type="FunFam" id="3.40.50.300:FF:000078">
    <property type="entry name" value="Elongation factor 4"/>
    <property type="match status" value="1"/>
</dbReference>
<dbReference type="EC" id="3.6.5.n1" evidence="11 12"/>
<dbReference type="SUPFAM" id="SSF54980">
    <property type="entry name" value="EF-G C-terminal domain-like"/>
    <property type="match status" value="2"/>
</dbReference>
<evidence type="ECO:0000313" key="15">
    <source>
        <dbReference type="Proteomes" id="UP000199820"/>
    </source>
</evidence>
<comment type="subcellular location">
    <subcellularLocation>
        <location evidence="12">Cell membrane</location>
        <topology evidence="12">Peripheral membrane protein</topology>
        <orientation evidence="12">Cytoplasmic side</orientation>
    </subcellularLocation>
</comment>
<dbReference type="PROSITE" id="PS51722">
    <property type="entry name" value="G_TR_2"/>
    <property type="match status" value="1"/>
</dbReference>
<dbReference type="EMBL" id="FOIL01000010">
    <property type="protein sequence ID" value="SET26732.1"/>
    <property type="molecule type" value="Genomic_DNA"/>
</dbReference>
<dbReference type="SUPFAM" id="SSF52540">
    <property type="entry name" value="P-loop containing nucleoside triphosphate hydrolases"/>
    <property type="match status" value="1"/>
</dbReference>
<dbReference type="InterPro" id="IPR013842">
    <property type="entry name" value="LepA_CTD"/>
</dbReference>
<dbReference type="PANTHER" id="PTHR43512:SF4">
    <property type="entry name" value="TRANSLATION FACTOR GUF1 HOMOLOG, CHLOROPLASTIC"/>
    <property type="match status" value="1"/>
</dbReference>
<dbReference type="OrthoDB" id="9801591at2"/>
<dbReference type="Gene3D" id="2.40.30.10">
    <property type="entry name" value="Translation factors"/>
    <property type="match status" value="1"/>
</dbReference>
<dbReference type="GO" id="GO:0005525">
    <property type="term" value="F:GTP binding"/>
    <property type="evidence" value="ECO:0007669"/>
    <property type="project" value="UniProtKB-UniRule"/>
</dbReference>
<keyword evidence="15" id="KW-1185">Reference proteome</keyword>
<dbReference type="InterPro" id="IPR005225">
    <property type="entry name" value="Small_GTP-bd"/>
</dbReference>
<evidence type="ECO:0000256" key="2">
    <source>
        <dbReference type="ARBA" id="ARBA00022475"/>
    </source>
</evidence>
<organism evidence="14 15">
    <name type="scientific">[Clostridium] aminophilum</name>
    <dbReference type="NCBI Taxonomy" id="1526"/>
    <lineage>
        <taxon>Bacteria</taxon>
        <taxon>Bacillati</taxon>
        <taxon>Bacillota</taxon>
        <taxon>Clostridia</taxon>
        <taxon>Lachnospirales</taxon>
        <taxon>Lachnospiraceae</taxon>
    </lineage>
</organism>
<keyword evidence="5 12" id="KW-0648">Protein biosynthesis</keyword>
<dbReference type="PANTHER" id="PTHR43512">
    <property type="entry name" value="TRANSLATION FACTOR GUF1-RELATED"/>
    <property type="match status" value="1"/>
</dbReference>
<dbReference type="eggNOG" id="COG0481">
    <property type="taxonomic scope" value="Bacteria"/>
</dbReference>
<evidence type="ECO:0000256" key="10">
    <source>
        <dbReference type="ARBA" id="ARBA00061052"/>
    </source>
</evidence>
<dbReference type="FunFam" id="3.30.70.870:FF:000004">
    <property type="entry name" value="Translation factor GUF1, mitochondrial"/>
    <property type="match status" value="1"/>
</dbReference>
<sequence length="605" mass="67267">MGAADQSRIRNFCIVAHIDHGKSTLADRIIEKTGLLTEREMQDQVLDNMELERERGITIKSQAVRTVYKAKDGNEYIFNLIDTPGHVDFNYEVSRSLAACDGAILVVDSTQGVEAQTLANVYLALDHDLEVFPVLNKVDLPSAHPEEVAEEIEDIIGIDASEAPRVSAKTGLNVEEVLEQIVTKLPPPSGDPEAPLQALIFDSIYDSYKGVIVFCRVKNGSIKKGMKVRMMATGAEIDVVEVGYFGAGRFVPGDGLDCGMVGYFTGSIKNLQEARVGDTVTGAANPCAEPLPGYKKVTPMVYCGIYPADSARYPELRDALEKLQLNDAALYYEPETSAALGFGFRCGFLGLLHLDIIQERLEREYNLDLVTTAPGVVYHVYKTDGTMMELTNPSNLPDPSEIEHMEEPIVKAEIMVTTEYVGAIMTLCQERRGVYLNTDYVEATRAILHYELPLNEIIYDFFDALKSRSRGYASLDYELKGYEPSKLVKLDILINREQVDALSFIVFADSAYERGKKMCEKLQNEIPRHLFEIPIQAAVGGRIVARTTVRAMRKDVLAKCYGGDISRKKKLLEKQKEGKKRMREVGNVEIPQSAFMSVLKLDDGN</sequence>